<feature type="region of interest" description="Disordered" evidence="5">
    <location>
        <begin position="24"/>
        <end position="69"/>
    </location>
</feature>
<dbReference type="AlphaFoldDB" id="A0ABD6B829"/>
<dbReference type="PANTHER" id="PTHR30290">
    <property type="entry name" value="PERIPLASMIC BINDING COMPONENT OF ABC TRANSPORTER"/>
    <property type="match status" value="1"/>
</dbReference>
<feature type="non-terminal residue" evidence="7">
    <location>
        <position position="161"/>
    </location>
</feature>
<proteinExistence type="inferred from homology"/>
<evidence type="ECO:0000256" key="2">
    <source>
        <dbReference type="ARBA" id="ARBA00005695"/>
    </source>
</evidence>
<keyword evidence="8" id="KW-1185">Reference proteome</keyword>
<dbReference type="InterPro" id="IPR006311">
    <property type="entry name" value="TAT_signal"/>
</dbReference>
<keyword evidence="3" id="KW-0813">Transport</keyword>
<evidence type="ECO:0000313" key="8">
    <source>
        <dbReference type="Proteomes" id="UP001597111"/>
    </source>
</evidence>
<evidence type="ECO:0000256" key="1">
    <source>
        <dbReference type="ARBA" id="ARBA00004196"/>
    </source>
</evidence>
<gene>
    <name evidence="7" type="ORF">ACFR9S_10910</name>
</gene>
<comment type="caution">
    <text evidence="7">The sequence shown here is derived from an EMBL/GenBank/DDBJ whole genome shotgun (WGS) entry which is preliminary data.</text>
</comment>
<dbReference type="PROSITE" id="PS51318">
    <property type="entry name" value="TAT"/>
    <property type="match status" value="1"/>
</dbReference>
<keyword evidence="4" id="KW-0732">Signal</keyword>
<evidence type="ECO:0000256" key="5">
    <source>
        <dbReference type="SAM" id="MobiDB-lite"/>
    </source>
</evidence>
<sequence>MQGEDTATGRRTFLAAVGGAAATAMAGCTGGDGTPTEDTDVPSATESASTPEGGPQSGGTLRVGFESELTGLDPHQTESVVSWVVVFNVCETLLTFEDGAPAGRLATDWEIGDDGRTYTFTLTEDARFHPPVDRGMTAEDVVYSFERMNQEAAMGADLSAV</sequence>
<reference evidence="7 8" key="1">
    <citation type="journal article" date="2019" name="Int. J. Syst. Evol. Microbiol.">
        <title>The Global Catalogue of Microorganisms (GCM) 10K type strain sequencing project: providing services to taxonomists for standard genome sequencing and annotation.</title>
        <authorList>
            <consortium name="The Broad Institute Genomics Platform"/>
            <consortium name="The Broad Institute Genome Sequencing Center for Infectious Disease"/>
            <person name="Wu L."/>
            <person name="Ma J."/>
        </authorList>
    </citation>
    <scope>NUCLEOTIDE SEQUENCE [LARGE SCALE GENOMIC DNA]</scope>
    <source>
        <strain evidence="7 8">CGMCC 1.12285</strain>
    </source>
</reference>
<dbReference type="PANTHER" id="PTHR30290:SF10">
    <property type="entry name" value="PERIPLASMIC OLIGOPEPTIDE-BINDING PROTEIN-RELATED"/>
    <property type="match status" value="1"/>
</dbReference>
<comment type="subcellular location">
    <subcellularLocation>
        <location evidence="1">Cell envelope</location>
    </subcellularLocation>
</comment>
<dbReference type="SUPFAM" id="SSF53850">
    <property type="entry name" value="Periplasmic binding protein-like II"/>
    <property type="match status" value="1"/>
</dbReference>
<evidence type="ECO:0000256" key="4">
    <source>
        <dbReference type="ARBA" id="ARBA00022729"/>
    </source>
</evidence>
<evidence type="ECO:0000259" key="6">
    <source>
        <dbReference type="Pfam" id="PF00496"/>
    </source>
</evidence>
<comment type="similarity">
    <text evidence="2">Belongs to the bacterial solute-binding protein 5 family.</text>
</comment>
<dbReference type="InterPro" id="IPR000914">
    <property type="entry name" value="SBP_5_dom"/>
</dbReference>
<evidence type="ECO:0000256" key="3">
    <source>
        <dbReference type="ARBA" id="ARBA00022448"/>
    </source>
</evidence>
<dbReference type="Gene3D" id="3.40.190.10">
    <property type="entry name" value="Periplasmic binding protein-like II"/>
    <property type="match status" value="1"/>
</dbReference>
<evidence type="ECO:0000313" key="7">
    <source>
        <dbReference type="EMBL" id="MFD1526800.1"/>
    </source>
</evidence>
<dbReference type="InterPro" id="IPR039424">
    <property type="entry name" value="SBP_5"/>
</dbReference>
<organism evidence="7 8">
    <name type="scientific">Halolamina salina</name>
    <dbReference type="NCBI Taxonomy" id="1220023"/>
    <lineage>
        <taxon>Archaea</taxon>
        <taxon>Methanobacteriati</taxon>
        <taxon>Methanobacteriota</taxon>
        <taxon>Stenosarchaea group</taxon>
        <taxon>Halobacteria</taxon>
        <taxon>Halobacteriales</taxon>
        <taxon>Haloferacaceae</taxon>
    </lineage>
</organism>
<protein>
    <submittedName>
        <fullName evidence="7">ABC transporter substrate-binding protein</fullName>
    </submittedName>
</protein>
<accession>A0ABD6B829</accession>
<dbReference type="EMBL" id="JBHUDH010000121">
    <property type="protein sequence ID" value="MFD1526800.1"/>
    <property type="molecule type" value="Genomic_DNA"/>
</dbReference>
<dbReference type="Pfam" id="PF00496">
    <property type="entry name" value="SBP_bac_5"/>
    <property type="match status" value="1"/>
</dbReference>
<name>A0ABD6B829_9EURY</name>
<feature type="domain" description="Solute-binding protein family 5" evidence="6">
    <location>
        <begin position="102"/>
        <end position="150"/>
    </location>
</feature>
<dbReference type="Proteomes" id="UP001597111">
    <property type="component" value="Unassembled WGS sequence"/>
</dbReference>
<dbReference type="RefSeq" id="WP_379818637.1">
    <property type="nucleotide sequence ID" value="NZ_JBHUDH010000121.1"/>
</dbReference>